<organism evidence="1 2">
    <name type="scientific">Imhoffiella purpurea</name>
    <dbReference type="NCBI Taxonomy" id="1249627"/>
    <lineage>
        <taxon>Bacteria</taxon>
        <taxon>Pseudomonadati</taxon>
        <taxon>Pseudomonadota</taxon>
        <taxon>Gammaproteobacteria</taxon>
        <taxon>Chromatiales</taxon>
        <taxon>Chromatiaceae</taxon>
        <taxon>Imhoffiella</taxon>
    </lineage>
</organism>
<dbReference type="AlphaFoldDB" id="W9V3M6"/>
<gene>
    <name evidence="1" type="ORF">D779_2968</name>
</gene>
<dbReference type="Proteomes" id="UP000019460">
    <property type="component" value="Unassembled WGS sequence"/>
</dbReference>
<accession>W9V3M6</accession>
<reference evidence="1 2" key="1">
    <citation type="submission" date="2012-11" db="EMBL/GenBank/DDBJ databases">
        <title>Genome assembly of Thiorhodococcus sp. AK35.</title>
        <authorList>
            <person name="Nupur N."/>
            <person name="Khatri I."/>
            <person name="Subramanian S."/>
            <person name="Pinnaka A."/>
        </authorList>
    </citation>
    <scope>NUCLEOTIDE SEQUENCE [LARGE SCALE GENOMIC DNA]</scope>
    <source>
        <strain evidence="1 2">AK35</strain>
    </source>
</reference>
<protein>
    <submittedName>
        <fullName evidence="1">Uncharacterized protein</fullName>
    </submittedName>
</protein>
<proteinExistence type="predicted"/>
<name>W9V3M6_9GAMM</name>
<dbReference type="EMBL" id="AONC01000047">
    <property type="protein sequence ID" value="EXJ14118.1"/>
    <property type="molecule type" value="Genomic_DNA"/>
</dbReference>
<keyword evidence="2" id="KW-1185">Reference proteome</keyword>
<sequence length="41" mass="4809">MYLGSIAIDRENRSIQVFRNIQTVGTMLLPRIFDQSCRIDH</sequence>
<comment type="caution">
    <text evidence="1">The sequence shown here is derived from an EMBL/GenBank/DDBJ whole genome shotgun (WGS) entry which is preliminary data.</text>
</comment>
<evidence type="ECO:0000313" key="2">
    <source>
        <dbReference type="Proteomes" id="UP000019460"/>
    </source>
</evidence>
<evidence type="ECO:0000313" key="1">
    <source>
        <dbReference type="EMBL" id="EXJ14118.1"/>
    </source>
</evidence>